<reference evidence="1 2" key="1">
    <citation type="submission" date="2020-08" db="EMBL/GenBank/DDBJ databases">
        <authorList>
            <person name="Koutsovoulos G."/>
            <person name="Danchin GJ E."/>
        </authorList>
    </citation>
    <scope>NUCLEOTIDE SEQUENCE [LARGE SCALE GENOMIC DNA]</scope>
</reference>
<comment type="caution">
    <text evidence="1">The sequence shown here is derived from an EMBL/GenBank/DDBJ whole genome shotgun (WGS) entry which is preliminary data.</text>
</comment>
<gene>
    <name evidence="1" type="ORF">MENT_LOCUS30841</name>
</gene>
<dbReference type="EMBL" id="CAJEWN010000330">
    <property type="protein sequence ID" value="CAD2178877.1"/>
    <property type="molecule type" value="Genomic_DNA"/>
</dbReference>
<evidence type="ECO:0000313" key="2">
    <source>
        <dbReference type="Proteomes" id="UP000580250"/>
    </source>
</evidence>
<evidence type="ECO:0000313" key="1">
    <source>
        <dbReference type="EMBL" id="CAD2178877.1"/>
    </source>
</evidence>
<proteinExistence type="predicted"/>
<dbReference type="Proteomes" id="UP000580250">
    <property type="component" value="Unassembled WGS sequence"/>
</dbReference>
<name>A0A6V7VV91_MELEN</name>
<dbReference type="AlphaFoldDB" id="A0A6V7VV91"/>
<protein>
    <submittedName>
        <fullName evidence="1">Uncharacterized protein</fullName>
    </submittedName>
</protein>
<accession>A0A6V7VV91</accession>
<dbReference type="OrthoDB" id="1879545at2759"/>
<organism evidence="1 2">
    <name type="scientific">Meloidogyne enterolobii</name>
    <name type="common">Root-knot nematode worm</name>
    <name type="synonym">Meloidogyne mayaguensis</name>
    <dbReference type="NCBI Taxonomy" id="390850"/>
    <lineage>
        <taxon>Eukaryota</taxon>
        <taxon>Metazoa</taxon>
        <taxon>Ecdysozoa</taxon>
        <taxon>Nematoda</taxon>
        <taxon>Chromadorea</taxon>
        <taxon>Rhabditida</taxon>
        <taxon>Tylenchina</taxon>
        <taxon>Tylenchomorpha</taxon>
        <taxon>Tylenchoidea</taxon>
        <taxon>Meloidogynidae</taxon>
        <taxon>Meloidogyninae</taxon>
        <taxon>Meloidogyne</taxon>
    </lineage>
</organism>
<sequence length="128" mass="14336">MGDRIQSNTPSPVLPSDIPSKRVWQVYGPMSLRQLLDRIAIRVGKPVDWLVSGQTGAIVVFKRNTPPSYIDKPLAIAVSESEREDRFHRTATRDGNVIRFKTICEECENASLLESGVDIPPSHQICQH</sequence>